<evidence type="ECO:0000313" key="3">
    <source>
        <dbReference type="Proteomes" id="UP000003412"/>
    </source>
</evidence>
<dbReference type="EMBL" id="ADXF01000148">
    <property type="protein sequence ID" value="EFR89072.1"/>
    <property type="molecule type" value="Genomic_DNA"/>
</dbReference>
<dbReference type="InterPro" id="IPR001130">
    <property type="entry name" value="TatD-like"/>
</dbReference>
<dbReference type="Proteomes" id="UP000003412">
    <property type="component" value="Chromosome"/>
</dbReference>
<dbReference type="PROSITE" id="PS01137">
    <property type="entry name" value="TATD_1"/>
    <property type="match status" value="1"/>
</dbReference>
<dbReference type="Pfam" id="PF01026">
    <property type="entry name" value="TatD_DNase"/>
    <property type="match status" value="1"/>
</dbReference>
<sequence length="73" mass="8326">MILLGGILLLFDTHVHLNDEAFDDDIEEVIKRAQENDVTRMAVVGFNKETIDRALILADKYDFISLIVGWHPT</sequence>
<keyword evidence="3" id="KW-1185">Reference proteome</keyword>
<organism evidence="2 3">
    <name type="scientific">Listeria marthii FSL S4-120</name>
    <dbReference type="NCBI Taxonomy" id="702457"/>
    <lineage>
        <taxon>Bacteria</taxon>
        <taxon>Bacillati</taxon>
        <taxon>Bacillota</taxon>
        <taxon>Bacilli</taxon>
        <taxon>Bacillales</taxon>
        <taxon>Listeriaceae</taxon>
        <taxon>Listeria</taxon>
    </lineage>
</organism>
<proteinExistence type="predicted"/>
<dbReference type="SUPFAM" id="SSF51556">
    <property type="entry name" value="Metallo-dependent hydrolases"/>
    <property type="match status" value="1"/>
</dbReference>
<evidence type="ECO:0000256" key="1">
    <source>
        <dbReference type="ARBA" id="ARBA00022801"/>
    </source>
</evidence>
<feature type="non-terminal residue" evidence="2">
    <location>
        <position position="73"/>
    </location>
</feature>
<gene>
    <name evidence="2" type="ORF">NT05LM_0273</name>
</gene>
<dbReference type="PANTHER" id="PTHR46124:SF2">
    <property type="entry name" value="D-AMINOACYL-TRNA DEACYLASE"/>
    <property type="match status" value="1"/>
</dbReference>
<dbReference type="InterPro" id="IPR018228">
    <property type="entry name" value="DNase_TatD-rel_CS"/>
</dbReference>
<dbReference type="Gene3D" id="3.20.20.140">
    <property type="entry name" value="Metal-dependent hydrolases"/>
    <property type="match status" value="1"/>
</dbReference>
<accession>A0ABP2K1T0</accession>
<evidence type="ECO:0000313" key="2">
    <source>
        <dbReference type="EMBL" id="EFR89072.1"/>
    </source>
</evidence>
<protein>
    <submittedName>
        <fullName evidence="2">TatD family deoxyribonuclease</fullName>
    </submittedName>
</protein>
<name>A0ABP2K1T0_9LIST</name>
<comment type="caution">
    <text evidence="2">The sequence shown here is derived from an EMBL/GenBank/DDBJ whole genome shotgun (WGS) entry which is preliminary data.</text>
</comment>
<keyword evidence="1" id="KW-0378">Hydrolase</keyword>
<reference evidence="2 3" key="1">
    <citation type="journal article" date="2010" name="Microbiol. Resour. Announc.">
        <title>Comparative genomics of the bacterial genus Listeria: Genome evolution is characterized by limited gene acquisition and limited gene loss.</title>
        <authorList>
            <person name="den Bakker H.C."/>
            <person name="Cummings C.A."/>
            <person name="Ferreira V."/>
            <person name="Vatta P."/>
            <person name="Orsi R.H."/>
            <person name="Degoricija L."/>
            <person name="Barker M."/>
            <person name="Petrauskene O."/>
            <person name="Furtado M.R."/>
            <person name="Wiedmann M."/>
        </authorList>
    </citation>
    <scope>NUCLEOTIDE SEQUENCE [LARGE SCALE GENOMIC DNA]</scope>
    <source>
        <strain evidence="2 3">FSL S4-120</strain>
    </source>
</reference>
<dbReference type="InterPro" id="IPR032466">
    <property type="entry name" value="Metal_Hydrolase"/>
</dbReference>
<dbReference type="PANTHER" id="PTHR46124">
    <property type="entry name" value="D-AMINOACYL-TRNA DEACYLASE"/>
    <property type="match status" value="1"/>
</dbReference>